<sequence length="378" mass="43990">MRRQWDIFCAVVDNYGDIGVCWRLAKQLANEHDQKVRLWIDDLISFTNILPNVNPRAKQQNIQCVEICYWQQGFAEVEPAEVVIEAFACELPEKYVVAMLKKEKSPVWLNLEYLSAESWVTQYHRLPSPHPHFALTKTFFFPGFVPGSGGLLREKDFLLRQKAYDQAAERQFLHRKGLSERKNSEIRISLFCYQSAPVENFIQVLSASTVPVLLIVPQGIVADQISNLFSHTSCQSDNVINQQQLTIHIIPFMEQMDYDLLLWSCDFNFVRGEDSFVRAQWASRPFIWNIYPQQEEVHWSKLDAFLKLYTASLPEEVSSAVQAMWSCWNGKYEMNTSIWENFVAFHEPLTQHNKKWANQLLSLEDLASNLVQFAENRL</sequence>
<proteinExistence type="inferred from homology"/>
<protein>
    <recommendedName>
        <fullName evidence="5">Protein-arginine rhamnosyltransferase</fullName>
    </recommendedName>
    <alternativeName>
        <fullName evidence="6">EF-P arginine rhamnosyltransferase</fullName>
    </alternativeName>
</protein>
<dbReference type="NCBIfam" id="TIGR03837">
    <property type="entry name" value="efp_Arg_rhamno"/>
    <property type="match status" value="1"/>
</dbReference>
<gene>
    <name evidence="8" type="primary">earP</name>
    <name evidence="8" type="ORF">C7H79_14645</name>
</gene>
<dbReference type="InterPro" id="IPR016633">
    <property type="entry name" value="EarP"/>
</dbReference>
<dbReference type="PIRSF" id="PIRSF015557">
    <property type="entry name" value="UCP015557"/>
    <property type="match status" value="1"/>
</dbReference>
<dbReference type="GO" id="GO:0106361">
    <property type="term" value="F:protein-arginine rhamnosyltransferase activity"/>
    <property type="evidence" value="ECO:0007669"/>
    <property type="project" value="InterPro"/>
</dbReference>
<keyword evidence="9" id="KW-1185">Reference proteome</keyword>
<evidence type="ECO:0000256" key="3">
    <source>
        <dbReference type="ARBA" id="ARBA00024303"/>
    </source>
</evidence>
<comment type="similarity">
    <text evidence="4">Belongs to the glycosyltransferase 104 family.</text>
</comment>
<comment type="caution">
    <text evidence="8">The sequence shown here is derived from an EMBL/GenBank/DDBJ whole genome shotgun (WGS) entry which is preliminary data.</text>
</comment>
<evidence type="ECO:0000313" key="8">
    <source>
        <dbReference type="EMBL" id="PSJ16220.1"/>
    </source>
</evidence>
<evidence type="ECO:0000256" key="7">
    <source>
        <dbReference type="ARBA" id="ARBA00048472"/>
    </source>
</evidence>
<keyword evidence="8" id="KW-0648">Protein biosynthesis</keyword>
<evidence type="ECO:0000256" key="6">
    <source>
        <dbReference type="ARBA" id="ARBA00030025"/>
    </source>
</evidence>
<evidence type="ECO:0000256" key="4">
    <source>
        <dbReference type="ARBA" id="ARBA00024346"/>
    </source>
</evidence>
<comment type="catalytic activity">
    <reaction evidence="7">
        <text>dTDP-beta-L-rhamnose + L-arginyl-[protein] = N(omega)-(alpha-L-rhamnosyl)-L-arginyl-[protein] + dTDP + H(+)</text>
        <dbReference type="Rhea" id="RHEA:66692"/>
        <dbReference type="Rhea" id="RHEA-COMP:10532"/>
        <dbReference type="Rhea" id="RHEA-COMP:17096"/>
        <dbReference type="ChEBI" id="CHEBI:15378"/>
        <dbReference type="ChEBI" id="CHEBI:29965"/>
        <dbReference type="ChEBI" id="CHEBI:57510"/>
        <dbReference type="ChEBI" id="CHEBI:58369"/>
        <dbReference type="ChEBI" id="CHEBI:167445"/>
    </reaction>
    <physiologicalReaction direction="left-to-right" evidence="7">
        <dbReference type="Rhea" id="RHEA:66693"/>
    </physiologicalReaction>
</comment>
<evidence type="ECO:0000256" key="5">
    <source>
        <dbReference type="ARBA" id="ARBA00024416"/>
    </source>
</evidence>
<evidence type="ECO:0000313" key="9">
    <source>
        <dbReference type="Proteomes" id="UP000241912"/>
    </source>
</evidence>
<dbReference type="RefSeq" id="WP_106708033.1">
    <property type="nucleotide sequence ID" value="NZ_PXXU01000062.1"/>
</dbReference>
<keyword evidence="2 8" id="KW-0808">Transferase</keyword>
<organism evidence="8 9">
    <name type="scientific">Nitrosomonas supralitoralis</name>
    <dbReference type="NCBI Taxonomy" id="2116706"/>
    <lineage>
        <taxon>Bacteria</taxon>
        <taxon>Pseudomonadati</taxon>
        <taxon>Pseudomonadota</taxon>
        <taxon>Betaproteobacteria</taxon>
        <taxon>Nitrosomonadales</taxon>
        <taxon>Nitrosomonadaceae</taxon>
        <taxon>Nitrosomonas</taxon>
    </lineage>
</organism>
<evidence type="ECO:0000256" key="1">
    <source>
        <dbReference type="ARBA" id="ARBA00022676"/>
    </source>
</evidence>
<name>A0A2P7NRY9_9PROT</name>
<keyword evidence="8" id="KW-0251">Elongation factor</keyword>
<dbReference type="Proteomes" id="UP000241912">
    <property type="component" value="Unassembled WGS sequence"/>
</dbReference>
<dbReference type="OrthoDB" id="209085at2"/>
<dbReference type="Pfam" id="PF10093">
    <property type="entry name" value="EarP"/>
    <property type="match status" value="1"/>
</dbReference>
<dbReference type="EMBL" id="PXXU01000062">
    <property type="protein sequence ID" value="PSJ16220.1"/>
    <property type="molecule type" value="Genomic_DNA"/>
</dbReference>
<keyword evidence="1" id="KW-0328">Glycosyltransferase</keyword>
<dbReference type="AlphaFoldDB" id="A0A2P7NRY9"/>
<reference evidence="8 9" key="1">
    <citation type="submission" date="2018-03" db="EMBL/GenBank/DDBJ databases">
        <title>Draft genome of Nitrosomonas supralitoralis APG5.</title>
        <authorList>
            <person name="Urakawa H."/>
            <person name="Lopez J.V."/>
        </authorList>
    </citation>
    <scope>NUCLEOTIDE SEQUENCE [LARGE SCALE GENOMIC DNA]</scope>
    <source>
        <strain evidence="8 9">APG5</strain>
    </source>
</reference>
<evidence type="ECO:0000256" key="2">
    <source>
        <dbReference type="ARBA" id="ARBA00022679"/>
    </source>
</evidence>
<dbReference type="GO" id="GO:0003746">
    <property type="term" value="F:translation elongation factor activity"/>
    <property type="evidence" value="ECO:0007669"/>
    <property type="project" value="UniProtKB-KW"/>
</dbReference>
<accession>A0A2P7NRY9</accession>
<comment type="function">
    <text evidence="3">Protein-arginine rhamnosyltransferase that catalyzes the transfer of a single rhamnose to elongation factor P (EF-P) on 'Lys-32', a modification required for EF-P-dependent rescue of polyproline stalled ribosomes.</text>
</comment>